<name>A0A510HHH6_9ACTN</name>
<evidence type="ECO:0000313" key="1">
    <source>
        <dbReference type="EMBL" id="BBL79411.1"/>
    </source>
</evidence>
<evidence type="ECO:0000313" key="2">
    <source>
        <dbReference type="Proteomes" id="UP000318065"/>
    </source>
</evidence>
<protein>
    <submittedName>
        <fullName evidence="1">Uncharacterized protein</fullName>
    </submittedName>
</protein>
<proteinExistence type="predicted"/>
<dbReference type="OrthoDB" id="5243334at2"/>
<gene>
    <name evidence="1" type="ORF">RxyAA322_12650</name>
</gene>
<dbReference type="Proteomes" id="UP000318065">
    <property type="component" value="Chromosome"/>
</dbReference>
<dbReference type="AlphaFoldDB" id="A0A510HHH6"/>
<keyword evidence="2" id="KW-1185">Reference proteome</keyword>
<sequence>MTDSKKTKFAELFEVIKDYAGREYDYQDKALQVIAGAYVFMFEPEEMPDARPVVDEILRQYDYVFTTIERGNLDPLSVEAVVRVARYREEYMEWGIETLCKVLTGLFRRSRTDETYTDYVEDTRVVIRGLEDIVAGSVLEEIVENAEGGGKKP</sequence>
<accession>A0A510HHH6</accession>
<reference evidence="1" key="1">
    <citation type="journal article" date="2019" name="Microbiol. Resour. Announc.">
        <title>Complete Genome Sequence of Rubrobacter xylanophilus Strain AA3-22, Isolated from Arima Onsen in Japan.</title>
        <authorList>
            <person name="Tomariguchi N."/>
            <person name="Miyazaki K."/>
        </authorList>
    </citation>
    <scope>NUCLEOTIDE SEQUENCE [LARGE SCALE GENOMIC DNA]</scope>
    <source>
        <strain evidence="1">AA3-22</strain>
    </source>
</reference>
<organism evidence="1 2">
    <name type="scientific">Rubrobacter xylanophilus</name>
    <dbReference type="NCBI Taxonomy" id="49319"/>
    <lineage>
        <taxon>Bacteria</taxon>
        <taxon>Bacillati</taxon>
        <taxon>Actinomycetota</taxon>
        <taxon>Rubrobacteria</taxon>
        <taxon>Rubrobacterales</taxon>
        <taxon>Rubrobacteraceae</taxon>
        <taxon>Rubrobacter</taxon>
    </lineage>
</organism>
<dbReference type="RefSeq" id="WP_143527423.1">
    <property type="nucleotide sequence ID" value="NZ_AP019791.1"/>
</dbReference>
<dbReference type="EMBL" id="AP019791">
    <property type="protein sequence ID" value="BBL79411.1"/>
    <property type="molecule type" value="Genomic_DNA"/>
</dbReference>